<evidence type="ECO:0000313" key="3">
    <source>
        <dbReference type="Proteomes" id="UP000007879"/>
    </source>
</evidence>
<name>A0A1X7VQT0_AMPQE</name>
<evidence type="ECO:0000313" key="2">
    <source>
        <dbReference type="EnsemblMetazoa" id="Aqu2.1.42706_001"/>
    </source>
</evidence>
<feature type="region of interest" description="Disordered" evidence="1">
    <location>
        <begin position="20"/>
        <end position="170"/>
    </location>
</feature>
<reference evidence="3" key="1">
    <citation type="journal article" date="2010" name="Nature">
        <title>The Amphimedon queenslandica genome and the evolution of animal complexity.</title>
        <authorList>
            <person name="Srivastava M."/>
            <person name="Simakov O."/>
            <person name="Chapman J."/>
            <person name="Fahey B."/>
            <person name="Gauthier M.E."/>
            <person name="Mitros T."/>
            <person name="Richards G.S."/>
            <person name="Conaco C."/>
            <person name="Dacre M."/>
            <person name="Hellsten U."/>
            <person name="Larroux C."/>
            <person name="Putnam N.H."/>
            <person name="Stanke M."/>
            <person name="Adamska M."/>
            <person name="Darling A."/>
            <person name="Degnan S.M."/>
            <person name="Oakley T.H."/>
            <person name="Plachetzki D.C."/>
            <person name="Zhai Y."/>
            <person name="Adamski M."/>
            <person name="Calcino A."/>
            <person name="Cummins S.F."/>
            <person name="Goodstein D.M."/>
            <person name="Harris C."/>
            <person name="Jackson D.J."/>
            <person name="Leys S.P."/>
            <person name="Shu S."/>
            <person name="Woodcroft B.J."/>
            <person name="Vervoort M."/>
            <person name="Kosik K.S."/>
            <person name="Manning G."/>
            <person name="Degnan B.M."/>
            <person name="Rokhsar D.S."/>
        </authorList>
    </citation>
    <scope>NUCLEOTIDE SEQUENCE [LARGE SCALE GENOMIC DNA]</scope>
</reference>
<feature type="compositionally biased region" description="Pro residues" evidence="1">
    <location>
        <begin position="85"/>
        <end position="94"/>
    </location>
</feature>
<dbReference type="KEGG" id="aqu:109583793"/>
<evidence type="ECO:0000256" key="1">
    <source>
        <dbReference type="SAM" id="MobiDB-lite"/>
    </source>
</evidence>
<protein>
    <submittedName>
        <fullName evidence="2">Uncharacterized protein</fullName>
    </submittedName>
</protein>
<organism evidence="2">
    <name type="scientific">Amphimedon queenslandica</name>
    <name type="common">Sponge</name>
    <dbReference type="NCBI Taxonomy" id="400682"/>
    <lineage>
        <taxon>Eukaryota</taxon>
        <taxon>Metazoa</taxon>
        <taxon>Porifera</taxon>
        <taxon>Demospongiae</taxon>
        <taxon>Heteroscleromorpha</taxon>
        <taxon>Haplosclerida</taxon>
        <taxon>Niphatidae</taxon>
        <taxon>Amphimedon</taxon>
    </lineage>
</organism>
<keyword evidence="3" id="KW-1185">Reference proteome</keyword>
<proteinExistence type="predicted"/>
<feature type="compositionally biased region" description="Polar residues" evidence="1">
    <location>
        <begin position="156"/>
        <end position="169"/>
    </location>
</feature>
<accession>A0A1X7VQT0</accession>
<dbReference type="InParanoid" id="A0A1X7VQT0"/>
<gene>
    <name evidence="2" type="primary">109583793</name>
</gene>
<feature type="compositionally biased region" description="Polar residues" evidence="1">
    <location>
        <begin position="55"/>
        <end position="68"/>
    </location>
</feature>
<dbReference type="Proteomes" id="UP000007879">
    <property type="component" value="Unassembled WGS sequence"/>
</dbReference>
<reference evidence="2" key="2">
    <citation type="submission" date="2017-05" db="UniProtKB">
        <authorList>
            <consortium name="EnsemblMetazoa"/>
        </authorList>
    </citation>
    <scope>IDENTIFICATION</scope>
</reference>
<dbReference type="EnsemblMetazoa" id="Aqu2.1.42706_001">
    <property type="protein sequence ID" value="Aqu2.1.42706_001"/>
    <property type="gene ID" value="Aqu2.1.42706"/>
</dbReference>
<sequence length="183" mass="20020">MEEEGRNALVVDELLAVTPPDSIGSGFVSMRGAPVTPGFESAHSDYEDGRGPSPVDTNSFHTASSIDGSNEHLDIVPLSSNEVSPSPPPLPPPESRVYNLPSGFESQPKLELNEESIRPTEKEPLPDDSIFERLSRARDSTSYEQHRRRPSIDVPNETTPLVTQNSYRSSNEEDVNTSCCVVI</sequence>
<feature type="compositionally biased region" description="Basic and acidic residues" evidence="1">
    <location>
        <begin position="111"/>
        <end position="145"/>
    </location>
</feature>
<dbReference type="EnsemblMetazoa" id="XM_019999263.1">
    <property type="protein sequence ID" value="XP_019854822.1"/>
    <property type="gene ID" value="LOC109583793"/>
</dbReference>
<dbReference type="AlphaFoldDB" id="A0A1X7VQT0"/>